<dbReference type="EMBL" id="JAPNKA010000001">
    <property type="protein sequence ID" value="MCY1074281.1"/>
    <property type="molecule type" value="Genomic_DNA"/>
</dbReference>
<name>A0ABT3ZY04_9BACT</name>
<proteinExistence type="predicted"/>
<dbReference type="Gene3D" id="3.20.20.80">
    <property type="entry name" value="Glycosidases"/>
    <property type="match status" value="1"/>
</dbReference>
<keyword evidence="2" id="KW-1185">Reference proteome</keyword>
<dbReference type="SUPFAM" id="SSF51445">
    <property type="entry name" value="(Trans)glycosidases"/>
    <property type="match status" value="1"/>
</dbReference>
<dbReference type="RefSeq" id="WP_267533256.1">
    <property type="nucleotide sequence ID" value="NZ_JAPNKA010000001.1"/>
</dbReference>
<evidence type="ECO:0000313" key="1">
    <source>
        <dbReference type="EMBL" id="MCY1074281.1"/>
    </source>
</evidence>
<dbReference type="InterPro" id="IPR017853">
    <property type="entry name" value="GH"/>
</dbReference>
<reference evidence="1 2" key="1">
    <citation type="submission" date="2022-11" db="EMBL/GenBank/DDBJ databases">
        <title>Minimal conservation of predation-associated metabolite biosynthetic gene clusters underscores biosynthetic potential of Myxococcota including descriptions for ten novel species: Archangium lansinium sp. nov., Myxococcus landrumus sp. nov., Nannocystis bai.</title>
        <authorList>
            <person name="Ahearne A."/>
            <person name="Stevens C."/>
            <person name="Phillips K."/>
        </authorList>
    </citation>
    <scope>NUCLEOTIDE SEQUENCE [LARGE SCALE GENOMIC DNA]</scope>
    <source>
        <strain evidence="1 2">MIWBW</strain>
    </source>
</reference>
<gene>
    <name evidence="1" type="ORF">OV287_07260</name>
</gene>
<evidence type="ECO:0000313" key="2">
    <source>
        <dbReference type="Proteomes" id="UP001207654"/>
    </source>
</evidence>
<sequence length="437" mass="46929">MKTHQTRKMWLGVVLVAVVAAGFAQVQERCRSEGTGCAEDVLDTTAVSLALKKQYTGQVAASGTSWVTHEFAISSPGTITATLGWTNASADLNLFLKAPSGETVAFANEVTPRPERVRFEARTPGTYQLGIKSTKGSTAYTLNATLTTASRTFPGRAPAGKLVWGASIQGNGDPVARHESVAGHPLALRRTFWQWNQRTGGLVTTARDDLAHHRLPWVSVKTPSWAAMGAGQHDGEIDELLRALKALPGPVWLTLHHEPEGGEGVNTPDDPAGPAGHLAMNRRVRQRMTALGVDNVALAPILMAHTWTQGSGRNPDAWWAPGIYDFLGVDIYNHGEGSLITDNWLRVRQWAAVRGVDVAVGEWGMHGSDTAAGQRVRAWYNHAAGSNADGKGARVIGLAAFDSNLNSPKGGWMLQGAQLSVFHELLRDPRTADVVAR</sequence>
<comment type="caution">
    <text evidence="1">The sequence shown here is derived from an EMBL/GenBank/DDBJ whole genome shotgun (WGS) entry which is preliminary data.</text>
</comment>
<dbReference type="Proteomes" id="UP001207654">
    <property type="component" value="Unassembled WGS sequence"/>
</dbReference>
<protein>
    <submittedName>
        <fullName evidence="1">Uncharacterized protein</fullName>
    </submittedName>
</protein>
<accession>A0ABT3ZY04</accession>
<organism evidence="1 2">
    <name type="scientific">Archangium lansingense</name>
    <dbReference type="NCBI Taxonomy" id="2995310"/>
    <lineage>
        <taxon>Bacteria</taxon>
        <taxon>Pseudomonadati</taxon>
        <taxon>Myxococcota</taxon>
        <taxon>Myxococcia</taxon>
        <taxon>Myxococcales</taxon>
        <taxon>Cystobacterineae</taxon>
        <taxon>Archangiaceae</taxon>
        <taxon>Archangium</taxon>
    </lineage>
</organism>
<dbReference type="Gene3D" id="2.60.120.380">
    <property type="match status" value="1"/>
</dbReference>